<sequence length="271" mass="30591">MLNDLHVISGLPRSGSTLLCALLRQNPRFTASMTSPVAMLCGALHHKMCDSEFSVFFDDAKRAGMLRGVFDNYYASSGPEQVVFDTNRTWTARLPLLSELYPRSRVICCVRDVAWIIDSMELMLAKNPLQLSRIFKFQPGASVYARADTLMNPDSGLIGLAWSNLREAWFSNLARRLIVVPYEHLAREPDRTAKRLYEALGQPAFVHDFDNVIYDEPDYDALLGMPGLHTVKQKVAYRDRAPGIPPDLFARVSSANFWRKPELNPRGVTII</sequence>
<evidence type="ECO:0000313" key="2">
    <source>
        <dbReference type="Proteomes" id="UP000674425"/>
    </source>
</evidence>
<name>A0ABM8T7X2_9BURK</name>
<dbReference type="RefSeq" id="WP_200622875.1">
    <property type="nucleotide sequence ID" value="NZ_CAJNAU010000200.1"/>
</dbReference>
<accession>A0ABM8T7X2</accession>
<proteinExistence type="predicted"/>
<evidence type="ECO:0008006" key="3">
    <source>
        <dbReference type="Google" id="ProtNLM"/>
    </source>
</evidence>
<gene>
    <name evidence="1" type="ORF">R69658_07859</name>
</gene>
<dbReference type="InterPro" id="IPR027417">
    <property type="entry name" value="P-loop_NTPase"/>
</dbReference>
<comment type="caution">
    <text evidence="1">The sequence shown here is derived from an EMBL/GenBank/DDBJ whole genome shotgun (WGS) entry which is preliminary data.</text>
</comment>
<dbReference type="Pfam" id="PF13469">
    <property type="entry name" value="Sulfotransfer_3"/>
    <property type="match status" value="1"/>
</dbReference>
<keyword evidence="2" id="KW-1185">Reference proteome</keyword>
<organism evidence="1 2">
    <name type="scientific">Paraburkholderia aspalathi</name>
    <dbReference type="NCBI Taxonomy" id="1324617"/>
    <lineage>
        <taxon>Bacteria</taxon>
        <taxon>Pseudomonadati</taxon>
        <taxon>Pseudomonadota</taxon>
        <taxon>Betaproteobacteria</taxon>
        <taxon>Burkholderiales</taxon>
        <taxon>Burkholderiaceae</taxon>
        <taxon>Paraburkholderia</taxon>
    </lineage>
</organism>
<dbReference type="Gene3D" id="3.40.50.300">
    <property type="entry name" value="P-loop containing nucleotide triphosphate hydrolases"/>
    <property type="match status" value="1"/>
</dbReference>
<reference evidence="1 2" key="1">
    <citation type="submission" date="2021-02" db="EMBL/GenBank/DDBJ databases">
        <authorList>
            <person name="Vanwijnsberghe S."/>
        </authorList>
    </citation>
    <scope>NUCLEOTIDE SEQUENCE [LARGE SCALE GENOMIC DNA]</scope>
    <source>
        <strain evidence="1 2">R-69658</strain>
    </source>
</reference>
<evidence type="ECO:0000313" key="1">
    <source>
        <dbReference type="EMBL" id="CAE6865873.1"/>
    </source>
</evidence>
<dbReference type="Proteomes" id="UP000674425">
    <property type="component" value="Unassembled WGS sequence"/>
</dbReference>
<protein>
    <recommendedName>
        <fullName evidence="3">Sulfotransferase</fullName>
    </recommendedName>
</protein>
<dbReference type="SUPFAM" id="SSF52540">
    <property type="entry name" value="P-loop containing nucleoside triphosphate hydrolases"/>
    <property type="match status" value="1"/>
</dbReference>
<dbReference type="EMBL" id="CAJNAU010000200">
    <property type="protein sequence ID" value="CAE6865873.1"/>
    <property type="molecule type" value="Genomic_DNA"/>
</dbReference>